<dbReference type="EMBL" id="CP043661">
    <property type="protein sequence ID" value="QNE18904.1"/>
    <property type="molecule type" value="Genomic_DNA"/>
</dbReference>
<protein>
    <submittedName>
        <fullName evidence="1">Dihydrofolate reductase</fullName>
    </submittedName>
</protein>
<accession>A0A7G6WY39</accession>
<dbReference type="Proteomes" id="UP000515563">
    <property type="component" value="Chromosome"/>
</dbReference>
<reference evidence="2" key="1">
    <citation type="submission" date="2019-09" db="EMBL/GenBank/DDBJ databases">
        <title>Antimicrobial potential of Antarctic Bacteria.</title>
        <authorList>
            <person name="Benaud N."/>
            <person name="Edwards R.J."/>
            <person name="Ferrari B.C."/>
        </authorList>
    </citation>
    <scope>NUCLEOTIDE SEQUENCE [LARGE SCALE GENOMIC DNA]</scope>
    <source>
        <strain evidence="2">SPB151</strain>
    </source>
</reference>
<dbReference type="RefSeq" id="WP_185448202.1">
    <property type="nucleotide sequence ID" value="NZ_CP043661.1"/>
</dbReference>
<gene>
    <name evidence="1" type="ORF">F1D05_14535</name>
</gene>
<dbReference type="Gene3D" id="3.40.430.10">
    <property type="entry name" value="Dihydrofolate Reductase, subunit A"/>
    <property type="match status" value="1"/>
</dbReference>
<sequence length="202" mass="21710">MGNVIASAAVSLDGFVADTTDAVGPLFDWYNNGTVEVYGTDQGRPFHVSQASADYLNSTWPNIGACVIGRHLFDITNGWHGVPAVGDHVFVVTHEPPTGWPFPDAPFTFVDGIEEAIAQAKAFAGDRDVSLTGGNLAGQALAADLVDEIAYNLIPVVFGTGIPFFGTYPGPQRLLDNPTIVQGDRVTHLHYRVSREEQDGRR</sequence>
<keyword evidence="2" id="KW-1185">Reference proteome</keyword>
<dbReference type="InterPro" id="IPR024072">
    <property type="entry name" value="DHFR-like_dom_sf"/>
</dbReference>
<organism evidence="1 2">
    <name type="scientific">Kribbella qitaiheensis</name>
    <dbReference type="NCBI Taxonomy" id="1544730"/>
    <lineage>
        <taxon>Bacteria</taxon>
        <taxon>Bacillati</taxon>
        <taxon>Actinomycetota</taxon>
        <taxon>Actinomycetes</taxon>
        <taxon>Propionibacteriales</taxon>
        <taxon>Kribbellaceae</taxon>
        <taxon>Kribbella</taxon>
    </lineage>
</organism>
<evidence type="ECO:0000313" key="1">
    <source>
        <dbReference type="EMBL" id="QNE18904.1"/>
    </source>
</evidence>
<dbReference type="SUPFAM" id="SSF53597">
    <property type="entry name" value="Dihydrofolate reductase-like"/>
    <property type="match status" value="1"/>
</dbReference>
<dbReference type="KEGG" id="kqi:F1D05_14535"/>
<dbReference type="AlphaFoldDB" id="A0A7G6WY39"/>
<proteinExistence type="predicted"/>
<evidence type="ECO:0000313" key="2">
    <source>
        <dbReference type="Proteomes" id="UP000515563"/>
    </source>
</evidence>
<name>A0A7G6WY39_9ACTN</name>
<reference evidence="1 2" key="2">
    <citation type="journal article" date="2020" name="Microbiol. Resour. Announc.">
        <title>Antarctic desert soil bacteria exhibit high novel natural product potential, evaluated through long-read genome sequencing and comparative genomics.</title>
        <authorList>
            <person name="Benaud N."/>
            <person name="Edwards R.J."/>
            <person name="Amos T.G."/>
            <person name="D'Agostino P.M."/>
            <person name="Gutierrez-Chavez C."/>
            <person name="Montgomery K."/>
            <person name="Nicetic I."/>
            <person name="Ferrari B.C."/>
        </authorList>
    </citation>
    <scope>NUCLEOTIDE SEQUENCE [LARGE SCALE GENOMIC DNA]</scope>
    <source>
        <strain evidence="1 2">SPB151</strain>
    </source>
</reference>